<keyword evidence="1 3" id="KW-0820">tRNA-binding</keyword>
<protein>
    <submittedName>
        <fullName evidence="5">Methionine--tRNA ligase</fullName>
        <ecNumber evidence="5">6.1.1.10</ecNumber>
    </submittedName>
</protein>
<evidence type="ECO:0000256" key="2">
    <source>
        <dbReference type="ARBA" id="ARBA00022884"/>
    </source>
</evidence>
<keyword evidence="6" id="KW-1185">Reference proteome</keyword>
<comment type="caution">
    <text evidence="5">The sequence shown here is derived from an EMBL/GenBank/DDBJ whole genome shotgun (WGS) entry which is preliminary data.</text>
</comment>
<dbReference type="SUPFAM" id="SSF50249">
    <property type="entry name" value="Nucleic acid-binding proteins"/>
    <property type="match status" value="1"/>
</dbReference>
<organism evidence="5 6">
    <name type="scientific">Methanobrevibacter curvatus</name>
    <dbReference type="NCBI Taxonomy" id="49547"/>
    <lineage>
        <taxon>Archaea</taxon>
        <taxon>Methanobacteriati</taxon>
        <taxon>Methanobacteriota</taxon>
        <taxon>Methanomada group</taxon>
        <taxon>Methanobacteria</taxon>
        <taxon>Methanobacteriales</taxon>
        <taxon>Methanobacteriaceae</taxon>
        <taxon>Methanobrevibacter</taxon>
    </lineage>
</organism>
<dbReference type="PATRIC" id="fig|49547.3.peg.1120"/>
<gene>
    <name evidence="5" type="primary">metG_1</name>
    <name evidence="5" type="ORF">MBCUR_10480</name>
</gene>
<evidence type="ECO:0000313" key="6">
    <source>
        <dbReference type="Proteomes" id="UP000077245"/>
    </source>
</evidence>
<evidence type="ECO:0000256" key="1">
    <source>
        <dbReference type="ARBA" id="ARBA00022555"/>
    </source>
</evidence>
<dbReference type="InterPro" id="IPR012340">
    <property type="entry name" value="NA-bd_OB-fold"/>
</dbReference>
<dbReference type="Gene3D" id="2.40.50.140">
    <property type="entry name" value="Nucleic acid-binding proteins"/>
    <property type="match status" value="1"/>
</dbReference>
<evidence type="ECO:0000313" key="5">
    <source>
        <dbReference type="EMBL" id="KZX12511.1"/>
    </source>
</evidence>
<name>A0A166AV85_9EURY</name>
<dbReference type="RefSeq" id="WP_067091159.1">
    <property type="nucleotide sequence ID" value="NZ_LWMV01000167.1"/>
</dbReference>
<evidence type="ECO:0000259" key="4">
    <source>
        <dbReference type="PROSITE" id="PS50886"/>
    </source>
</evidence>
<dbReference type="Pfam" id="PF01588">
    <property type="entry name" value="tRNA_bind"/>
    <property type="match status" value="1"/>
</dbReference>
<dbReference type="EMBL" id="LWMV01000167">
    <property type="protein sequence ID" value="KZX12511.1"/>
    <property type="molecule type" value="Genomic_DNA"/>
</dbReference>
<dbReference type="AlphaFoldDB" id="A0A166AV85"/>
<evidence type="ECO:0000256" key="3">
    <source>
        <dbReference type="PROSITE-ProRule" id="PRU00209"/>
    </source>
</evidence>
<dbReference type="InterPro" id="IPR002547">
    <property type="entry name" value="tRNA-bd_dom"/>
</dbReference>
<dbReference type="STRING" id="49547.MBCUR_10480"/>
<dbReference type="Proteomes" id="UP000077245">
    <property type="component" value="Unassembled WGS sequence"/>
</dbReference>
<sequence length="240" mass="27269">MWDSNKDYRLLIAQKSKDLFERTIESGSFRGRWNKKMAREIARNLNTDFQTLLYSYMEPKDMANSKDVEEIISKAHELIRYLGGEDWYHIFLREAKKEDKEKTEESVAKVKFFLRTLLGLKDRLAHGPINDPIIGIDIIVGEVMSTTKHPNADNLLITNININNQAIKVVTNDLDVKEGNRVGISMLPPVSFQGIVSEGMFLGSGEGILKDVQGELGQIPKGFPIESLNETRNLIESFLK</sequence>
<feature type="domain" description="TRNA-binding" evidence="4">
    <location>
        <begin position="132"/>
        <end position="232"/>
    </location>
</feature>
<reference evidence="5 6" key="1">
    <citation type="submission" date="2016-04" db="EMBL/GenBank/DDBJ databases">
        <title>Genome sequence of Methanobrevibacter curvatus DSM 11111.</title>
        <authorList>
            <person name="Poehlein A."/>
            <person name="Seedorf H."/>
            <person name="Daniel R."/>
        </authorList>
    </citation>
    <scope>NUCLEOTIDE SEQUENCE [LARGE SCALE GENOMIC DNA]</scope>
    <source>
        <strain evidence="5 6">DSM 11111</strain>
    </source>
</reference>
<dbReference type="OrthoDB" id="14546at2157"/>
<keyword evidence="2 3" id="KW-0694">RNA-binding</keyword>
<dbReference type="PROSITE" id="PS50886">
    <property type="entry name" value="TRBD"/>
    <property type="match status" value="1"/>
</dbReference>
<proteinExistence type="predicted"/>
<dbReference type="CDD" id="cd02153">
    <property type="entry name" value="tRNA_bindingDomain"/>
    <property type="match status" value="1"/>
</dbReference>
<keyword evidence="5" id="KW-0436">Ligase</keyword>
<dbReference type="GO" id="GO:0004825">
    <property type="term" value="F:methionine-tRNA ligase activity"/>
    <property type="evidence" value="ECO:0007669"/>
    <property type="project" value="UniProtKB-EC"/>
</dbReference>
<dbReference type="EC" id="6.1.1.10" evidence="5"/>
<dbReference type="Pfam" id="PF18489">
    <property type="entry name" value="Alpha_Helical"/>
    <property type="match status" value="1"/>
</dbReference>
<dbReference type="GO" id="GO:0000049">
    <property type="term" value="F:tRNA binding"/>
    <property type="evidence" value="ECO:0007669"/>
    <property type="project" value="UniProtKB-UniRule"/>
</dbReference>
<dbReference type="Gene3D" id="1.20.1440.150">
    <property type="match status" value="1"/>
</dbReference>
<accession>A0A166AV85</accession>
<dbReference type="InterPro" id="IPR041169">
    <property type="entry name" value="Alpha_helical"/>
</dbReference>